<dbReference type="InterPro" id="IPR014718">
    <property type="entry name" value="GH-type_carb-bd"/>
</dbReference>
<dbReference type="Pfam" id="PF01263">
    <property type="entry name" value="Aldose_epim"/>
    <property type="match status" value="1"/>
</dbReference>
<dbReference type="Gene3D" id="2.70.98.10">
    <property type="match status" value="1"/>
</dbReference>
<sequence>MITLHNSQLSLSISEVGAEIHSLRNLVTNTEYIYTGEAWKRHTPLLFPVTGPLKNGTIQAKGKSFTMPVNGFARDLEFGLLMTTENKATFVLNSDESTQTFFPFDFTLFVTHTLHESGYTSSVEIHAREELWCTFGWHPAFNLFMNGEDAQLESYRIEFDQDETADRLYPVNGIFSVQPRFMDKTKTLSLSRALTDTGPTVLNTLKSHSVTLRSTAGAHGITVERGDLPTLVIWTKEHEKAPFICIEPMYSFQDASRTSEISEMEGMMHLYAGQKRSYSNSFTCF</sequence>
<organism evidence="1">
    <name type="scientific">bioreactor metagenome</name>
    <dbReference type="NCBI Taxonomy" id="1076179"/>
    <lineage>
        <taxon>unclassified sequences</taxon>
        <taxon>metagenomes</taxon>
        <taxon>ecological metagenomes</taxon>
    </lineage>
</organism>
<gene>
    <name evidence="1" type="primary">lacX_4</name>
    <name evidence="1" type="ORF">SDC9_89539</name>
</gene>
<dbReference type="InterPro" id="IPR008183">
    <property type="entry name" value="Aldose_1/G6P_1-epimerase"/>
</dbReference>
<comment type="caution">
    <text evidence="1">The sequence shown here is derived from an EMBL/GenBank/DDBJ whole genome shotgun (WGS) entry which is preliminary data.</text>
</comment>
<protein>
    <submittedName>
        <fullName evidence="1">Protein LacX, plasmid</fullName>
    </submittedName>
</protein>
<dbReference type="GO" id="GO:0030246">
    <property type="term" value="F:carbohydrate binding"/>
    <property type="evidence" value="ECO:0007669"/>
    <property type="project" value="InterPro"/>
</dbReference>
<dbReference type="GO" id="GO:0016853">
    <property type="term" value="F:isomerase activity"/>
    <property type="evidence" value="ECO:0007669"/>
    <property type="project" value="InterPro"/>
</dbReference>
<dbReference type="InterPro" id="IPR011013">
    <property type="entry name" value="Gal_mutarotase_sf_dom"/>
</dbReference>
<dbReference type="EMBL" id="VSSQ01009887">
    <property type="protein sequence ID" value="MPM42867.1"/>
    <property type="molecule type" value="Genomic_DNA"/>
</dbReference>
<reference evidence="1" key="1">
    <citation type="submission" date="2019-08" db="EMBL/GenBank/DDBJ databases">
        <authorList>
            <person name="Kucharzyk K."/>
            <person name="Murdoch R.W."/>
            <person name="Higgins S."/>
            <person name="Loffler F."/>
        </authorList>
    </citation>
    <scope>NUCLEOTIDE SEQUENCE</scope>
</reference>
<proteinExistence type="predicted"/>
<dbReference type="GO" id="GO:0005975">
    <property type="term" value="P:carbohydrate metabolic process"/>
    <property type="evidence" value="ECO:0007669"/>
    <property type="project" value="InterPro"/>
</dbReference>
<dbReference type="AlphaFoldDB" id="A0A644ZQ42"/>
<name>A0A644ZQ42_9ZZZZ</name>
<dbReference type="SUPFAM" id="SSF74650">
    <property type="entry name" value="Galactose mutarotase-like"/>
    <property type="match status" value="1"/>
</dbReference>
<accession>A0A644ZQ42</accession>
<evidence type="ECO:0000313" key="1">
    <source>
        <dbReference type="EMBL" id="MPM42867.1"/>
    </source>
</evidence>